<organism evidence="1 2">
    <name type="scientific">Solemya velesiana gill symbiont</name>
    <dbReference type="NCBI Taxonomy" id="1918948"/>
    <lineage>
        <taxon>Bacteria</taxon>
        <taxon>Pseudomonadati</taxon>
        <taxon>Pseudomonadota</taxon>
        <taxon>Gammaproteobacteria</taxon>
        <taxon>sulfur-oxidizing symbionts</taxon>
    </lineage>
</organism>
<dbReference type="PANTHER" id="PTHR37530">
    <property type="entry name" value="OUTER MEMBRANE PROTEIN SLP"/>
    <property type="match status" value="1"/>
</dbReference>
<keyword evidence="2" id="KW-1185">Reference proteome</keyword>
<dbReference type="OrthoDB" id="5295757at2"/>
<dbReference type="Proteomes" id="UP000190896">
    <property type="component" value="Unassembled WGS sequence"/>
</dbReference>
<sequence length="160" mass="17326">MVFSNWLIAGMAVLLVGCATHEGIPDLDSPAPKTVALAPERFIGQEVVWGGVVLVGENREQSTVFEILAYPLDWQGGPDVTEPSIGRFQAVGQGYMETGDFPSGRALTLLGTVKEVRVGQVGAADYHFPIVEIKKLWLWSPPGVIRPPRTRVGISVGFRL</sequence>
<dbReference type="GO" id="GO:0019867">
    <property type="term" value="C:outer membrane"/>
    <property type="evidence" value="ECO:0007669"/>
    <property type="project" value="InterPro"/>
</dbReference>
<dbReference type="Pfam" id="PF03843">
    <property type="entry name" value="Slp"/>
    <property type="match status" value="1"/>
</dbReference>
<evidence type="ECO:0008006" key="3">
    <source>
        <dbReference type="Google" id="ProtNLM"/>
    </source>
</evidence>
<evidence type="ECO:0000313" key="1">
    <source>
        <dbReference type="EMBL" id="OOZ35776.1"/>
    </source>
</evidence>
<accession>A0A1T2KSU0</accession>
<evidence type="ECO:0000313" key="2">
    <source>
        <dbReference type="Proteomes" id="UP000190896"/>
    </source>
</evidence>
<proteinExistence type="predicted"/>
<dbReference type="EMBL" id="MPRJ01000077">
    <property type="protein sequence ID" value="OOZ35776.1"/>
    <property type="molecule type" value="Genomic_DNA"/>
</dbReference>
<gene>
    <name evidence="1" type="ORF">BOW51_10375</name>
</gene>
<reference evidence="1 2" key="1">
    <citation type="submission" date="2016-11" db="EMBL/GenBank/DDBJ databases">
        <title>Mixed transmission modes and dynamic genome evolution in an obligate animal-bacterial symbiosis.</title>
        <authorList>
            <person name="Russell S.L."/>
            <person name="Corbett-Detig R.B."/>
            <person name="Cavanaugh C.M."/>
        </authorList>
    </citation>
    <scope>NUCLEOTIDE SEQUENCE [LARGE SCALE GENOMIC DNA]</scope>
    <source>
        <strain evidence="1">Se-Cadez</strain>
    </source>
</reference>
<comment type="caution">
    <text evidence="1">The sequence shown here is derived from an EMBL/GenBank/DDBJ whole genome shotgun (WGS) entry which is preliminary data.</text>
</comment>
<dbReference type="PANTHER" id="PTHR37530:SF1">
    <property type="entry name" value="OUTER MEMBRANE PROTEIN SLP"/>
    <property type="match status" value="1"/>
</dbReference>
<name>A0A1T2KSU0_9GAMM</name>
<protein>
    <recommendedName>
        <fullName evidence="3">Starvation-inducible protein</fullName>
    </recommendedName>
</protein>
<dbReference type="AlphaFoldDB" id="A0A1T2KSU0"/>
<dbReference type="InterPro" id="IPR004658">
    <property type="entry name" value="OMP_Slp"/>
</dbReference>